<protein>
    <submittedName>
        <fullName evidence="1">Uncharacterized protein</fullName>
    </submittedName>
</protein>
<dbReference type="EMBL" id="FOEP01000006">
    <property type="protein sequence ID" value="SEQ34959.1"/>
    <property type="molecule type" value="Genomic_DNA"/>
</dbReference>
<dbReference type="Proteomes" id="UP000198634">
    <property type="component" value="Unassembled WGS sequence"/>
</dbReference>
<gene>
    <name evidence="1" type="ORF">SAMN04488092_10612</name>
</gene>
<organism evidence="1 2">
    <name type="scientific">Thalassovita taeanensis</name>
    <dbReference type="NCBI Taxonomy" id="657014"/>
    <lineage>
        <taxon>Bacteria</taxon>
        <taxon>Pseudomonadati</taxon>
        <taxon>Pseudomonadota</taxon>
        <taxon>Alphaproteobacteria</taxon>
        <taxon>Rhodobacterales</taxon>
        <taxon>Roseobacteraceae</taxon>
        <taxon>Thalassovita</taxon>
    </lineage>
</organism>
<proteinExistence type="predicted"/>
<sequence length="180" mass="19586">MISDASQPLPDSRDEHFARMVAAGVGRARAYEVSYGGEDRDYNAWRQQGYRLGKKSPVRTRIEHLRTLDEVPDFSPTSITPAAPVPQADLSRAGLLQLMGEVTGALRDAARALDRAGGTPTSVARLRRDLLAHVKRVQKFEPAHAAVAVIDENFAGLGENLADLRCRCAAAGAGRTRRRV</sequence>
<reference evidence="1 2" key="1">
    <citation type="submission" date="2016-10" db="EMBL/GenBank/DDBJ databases">
        <authorList>
            <person name="de Groot N.N."/>
        </authorList>
    </citation>
    <scope>NUCLEOTIDE SEQUENCE [LARGE SCALE GENOMIC DNA]</scope>
    <source>
        <strain evidence="1 2">DSM 22007</strain>
    </source>
</reference>
<evidence type="ECO:0000313" key="2">
    <source>
        <dbReference type="Proteomes" id="UP000198634"/>
    </source>
</evidence>
<name>A0A1H9FAN4_9RHOB</name>
<dbReference type="AlphaFoldDB" id="A0A1H9FAN4"/>
<accession>A0A1H9FAN4</accession>
<dbReference type="RefSeq" id="WP_090269727.1">
    <property type="nucleotide sequence ID" value="NZ_FOEP01000006.1"/>
</dbReference>
<dbReference type="STRING" id="657014.SAMN04488092_10612"/>
<evidence type="ECO:0000313" key="1">
    <source>
        <dbReference type="EMBL" id="SEQ34959.1"/>
    </source>
</evidence>
<keyword evidence="2" id="KW-1185">Reference proteome</keyword>